<dbReference type="InterPro" id="IPR005537">
    <property type="entry name" value="RAMP_III_fam"/>
</dbReference>
<dbReference type="AlphaFoldDB" id="A0A1I5WJ03"/>
<dbReference type="NCBIfam" id="TIGR01894">
    <property type="entry name" value="cas_TM1795_cmr1"/>
    <property type="match status" value="1"/>
</dbReference>
<dbReference type="InterPro" id="IPR041633">
    <property type="entry name" value="Polbeta"/>
</dbReference>
<dbReference type="Proteomes" id="UP000198577">
    <property type="component" value="Unassembled WGS sequence"/>
</dbReference>
<dbReference type="EMBL" id="FOXR01000017">
    <property type="protein sequence ID" value="SFQ19802.1"/>
    <property type="molecule type" value="Genomic_DNA"/>
</dbReference>
<evidence type="ECO:0000256" key="1">
    <source>
        <dbReference type="ARBA" id="ARBA00023118"/>
    </source>
</evidence>
<dbReference type="Gene3D" id="3.30.460.10">
    <property type="entry name" value="Beta Polymerase, domain 2"/>
    <property type="match status" value="1"/>
</dbReference>
<feature type="domain" description="Polymerase beta nucleotidyltransferase" evidence="3">
    <location>
        <begin position="352"/>
        <end position="430"/>
    </location>
</feature>
<dbReference type="RefSeq" id="WP_092282414.1">
    <property type="nucleotide sequence ID" value="NZ_FOXR01000017.1"/>
</dbReference>
<name>A0A1I5WJ03_9FIRM</name>
<dbReference type="Pfam" id="PF03787">
    <property type="entry name" value="RAMPs"/>
    <property type="match status" value="1"/>
</dbReference>
<evidence type="ECO:0000259" key="2">
    <source>
        <dbReference type="Pfam" id="PF03787"/>
    </source>
</evidence>
<keyword evidence="1" id="KW-0051">Antiviral defense</keyword>
<organism evidence="4 5">
    <name type="scientific">Caldicoprobacter faecalis</name>
    <dbReference type="NCBI Taxonomy" id="937334"/>
    <lineage>
        <taxon>Bacteria</taxon>
        <taxon>Bacillati</taxon>
        <taxon>Bacillota</taxon>
        <taxon>Clostridia</taxon>
        <taxon>Caldicoprobacterales</taxon>
        <taxon>Caldicoprobacteraceae</taxon>
        <taxon>Caldicoprobacter</taxon>
    </lineage>
</organism>
<dbReference type="STRING" id="937334.SAMN05444406_11730"/>
<reference evidence="4 5" key="1">
    <citation type="submission" date="2016-10" db="EMBL/GenBank/DDBJ databases">
        <authorList>
            <person name="de Groot N.N."/>
        </authorList>
    </citation>
    <scope>NUCLEOTIDE SEQUENCE [LARGE SCALE GENOMIC DNA]</scope>
    <source>
        <strain evidence="4 5">DSM 20678</strain>
    </source>
</reference>
<dbReference type="CDD" id="cd05403">
    <property type="entry name" value="NT_KNTase_like"/>
    <property type="match status" value="1"/>
</dbReference>
<evidence type="ECO:0000259" key="3">
    <source>
        <dbReference type="Pfam" id="PF18765"/>
    </source>
</evidence>
<proteinExistence type="predicted"/>
<gene>
    <name evidence="4" type="ORF">SAMN05444406_11730</name>
</gene>
<keyword evidence="5" id="KW-1185">Reference proteome</keyword>
<dbReference type="Pfam" id="PF18765">
    <property type="entry name" value="Polbeta"/>
    <property type="match status" value="1"/>
</dbReference>
<dbReference type="InterPro" id="IPR043519">
    <property type="entry name" value="NT_sf"/>
</dbReference>
<evidence type="ECO:0000313" key="5">
    <source>
        <dbReference type="Proteomes" id="UP000198577"/>
    </source>
</evidence>
<protein>
    <submittedName>
        <fullName evidence="4">CRISPR-associated protein Cmr1</fullName>
    </submittedName>
</protein>
<dbReference type="GO" id="GO:0051607">
    <property type="term" value="P:defense response to virus"/>
    <property type="evidence" value="ECO:0007669"/>
    <property type="project" value="UniProtKB-KW"/>
</dbReference>
<dbReference type="InterPro" id="IPR007522">
    <property type="entry name" value="CRISPR-assoc_prot_TM1795"/>
</dbReference>
<feature type="domain" description="CRISPR type III-associated protein" evidence="2">
    <location>
        <begin position="7"/>
        <end position="157"/>
    </location>
</feature>
<evidence type="ECO:0000313" key="4">
    <source>
        <dbReference type="EMBL" id="SFQ19802.1"/>
    </source>
</evidence>
<accession>A0A1I5WJ03</accession>
<dbReference type="OrthoDB" id="9803106at2"/>
<sequence length="431" mass="49213">MYNVKLKCEVITPLFMSGVDGNALEIRPSEFKGMMRFWWRAARALDDIDKLKDKESEIFGGVGKREGRSKVWIRVLQGNISTQEELRLGNLELGIKYLLYSTILPNKKKKYIKEGSTFYIELGAFEEKYLNHALASLWLAIYLGGFGTRSRRGGGNIVVTEVDKPVFIDFIPKGKNFQEVAEWLTTNFQIAKEIINGSDKTNFASGYSNLSISRFIISRNGHPSWKEALNDIGVIFEGFRVNARRQVFKSAIFGLPVKHRSGGTVIGVKKADQKVLEKFQRRASPVIIKLIRANGVYYWLVIRLAGQFLPERVVLGFKGKTQKPDYGLIEEFWLQLRGNGEERLLSVPDYLNEIVDKIKQSLEPERIYLYGSRARGDFKKKSDVDIAVDSDKSVEAMDIIGPFDIVNLKKVNKEFKDKICREGVLLYERKD</sequence>
<dbReference type="SUPFAM" id="SSF81301">
    <property type="entry name" value="Nucleotidyltransferase"/>
    <property type="match status" value="1"/>
</dbReference>